<keyword evidence="8 14" id="KW-0479">Metal-binding</keyword>
<dbReference type="InterPro" id="IPR022630">
    <property type="entry name" value="S-AdoMet_synt_C"/>
</dbReference>
<evidence type="ECO:0000256" key="14">
    <source>
        <dbReference type="RuleBase" id="RU000542"/>
    </source>
</evidence>
<evidence type="ECO:0000313" key="19">
    <source>
        <dbReference type="EMBL" id="KKP87033.1"/>
    </source>
</evidence>
<evidence type="ECO:0000256" key="10">
    <source>
        <dbReference type="ARBA" id="ARBA00022840"/>
    </source>
</evidence>
<evidence type="ECO:0000256" key="9">
    <source>
        <dbReference type="ARBA" id="ARBA00022741"/>
    </source>
</evidence>
<dbReference type="CDD" id="cd18079">
    <property type="entry name" value="S-AdoMet_synt"/>
    <property type="match status" value="1"/>
</dbReference>
<dbReference type="GO" id="GO:0006556">
    <property type="term" value="P:S-adenosylmethionine biosynthetic process"/>
    <property type="evidence" value="ECO:0007669"/>
    <property type="project" value="UniProtKB-UniRule"/>
</dbReference>
<keyword evidence="9" id="KW-0547">Nucleotide-binding</keyword>
<evidence type="ECO:0000256" key="12">
    <source>
        <dbReference type="ARBA" id="ARBA00022958"/>
    </source>
</evidence>
<dbReference type="InterPro" id="IPR022636">
    <property type="entry name" value="S-AdoMet_synthetase_sfam"/>
</dbReference>
<feature type="domain" description="S-adenosylmethionine synthetase central" evidence="17">
    <location>
        <begin position="109"/>
        <end position="224"/>
    </location>
</feature>
<dbReference type="Gene3D" id="3.30.300.10">
    <property type="match status" value="3"/>
</dbReference>
<keyword evidence="11 14" id="KW-0460">Magnesium</keyword>
<dbReference type="EC" id="2.5.1.6" evidence="5 13"/>
<dbReference type="AlphaFoldDB" id="A0A0G0D113"/>
<evidence type="ECO:0000256" key="8">
    <source>
        <dbReference type="ARBA" id="ARBA00022723"/>
    </source>
</evidence>
<dbReference type="PIRSF" id="PIRSF000497">
    <property type="entry name" value="MAT"/>
    <property type="match status" value="1"/>
</dbReference>
<keyword evidence="6" id="KW-0554">One-carbon metabolism</keyword>
<comment type="caution">
    <text evidence="19">The sequence shown here is derived from an EMBL/GenBank/DDBJ whole genome shotgun (WGS) entry which is preliminary data.</text>
</comment>
<dbReference type="PANTHER" id="PTHR11964">
    <property type="entry name" value="S-ADENOSYLMETHIONINE SYNTHETASE"/>
    <property type="match status" value="1"/>
</dbReference>
<organism evidence="19 20">
    <name type="scientific">Candidatus Roizmanbacteria bacterium GW2011_GWA2_35_8</name>
    <dbReference type="NCBI Taxonomy" id="1618479"/>
    <lineage>
        <taxon>Bacteria</taxon>
        <taxon>Candidatus Roizmaniibacteriota</taxon>
    </lineage>
</organism>
<sequence>MIYSTFTSESVCSGHPDKICDQISDAILDAALSEDKNSRVAVETMVTKNFVALAGEVTTKAKLNYEEIARGVIKRLGYNDLKLGFTYKLPMTIKIHTQSPEIAIGVDNLGAGDQGMMFGYATDETSNFMPATIEIAHKLAHGIDNLRTSGKLPYLRPDGKTQVTVKYENGRVVDIEKIVLAVPHQEKIELTQVKEDLYKLLINKVLNNYKLKIERDQLIVNGTGVWHIGGPSSDTGVTGRKIVVDTYGGYARVGGGCFSGKDPTKVDRSAAYAARYIAKNIVASGYAKKCEVRLAYFIGAKKPLMQEVEFFGTEKKSEKFIKDYMEKLIDTSLAGIIKKFNLRRPIYFKTASYGHFGRPEFPWEDTPGVYAH</sequence>
<dbReference type="GO" id="GO:0004478">
    <property type="term" value="F:methionine adenosyltransferase activity"/>
    <property type="evidence" value="ECO:0007669"/>
    <property type="project" value="UniProtKB-UniRule"/>
</dbReference>
<evidence type="ECO:0000313" key="20">
    <source>
        <dbReference type="Proteomes" id="UP000034536"/>
    </source>
</evidence>
<dbReference type="GO" id="GO:0046872">
    <property type="term" value="F:metal ion binding"/>
    <property type="evidence" value="ECO:0007669"/>
    <property type="project" value="UniProtKB-KW"/>
</dbReference>
<feature type="domain" description="S-adenosylmethionine synthetase C-terminal" evidence="18">
    <location>
        <begin position="228"/>
        <end position="364"/>
    </location>
</feature>
<dbReference type="EMBL" id="LBQX01000008">
    <property type="protein sequence ID" value="KKP87033.1"/>
    <property type="molecule type" value="Genomic_DNA"/>
</dbReference>
<dbReference type="Pfam" id="PF02773">
    <property type="entry name" value="S-AdoMet_synt_C"/>
    <property type="match status" value="1"/>
</dbReference>
<evidence type="ECO:0000256" key="4">
    <source>
        <dbReference type="ARBA" id="ARBA00009685"/>
    </source>
</evidence>
<gene>
    <name evidence="19" type="ORF">UR89_C0008G0005</name>
</gene>
<reference evidence="19 20" key="1">
    <citation type="journal article" date="2015" name="Nature">
        <title>rRNA introns, odd ribosomes, and small enigmatic genomes across a large radiation of phyla.</title>
        <authorList>
            <person name="Brown C.T."/>
            <person name="Hug L.A."/>
            <person name="Thomas B.C."/>
            <person name="Sharon I."/>
            <person name="Castelle C.J."/>
            <person name="Singh A."/>
            <person name="Wilkins M.J."/>
            <person name="Williams K.H."/>
            <person name="Banfield J.F."/>
        </authorList>
    </citation>
    <scope>NUCLEOTIDE SEQUENCE [LARGE SCALE GENOMIC DNA]</scope>
</reference>
<dbReference type="PROSITE" id="PS00377">
    <property type="entry name" value="ADOMET_SYNTHASE_2"/>
    <property type="match status" value="1"/>
</dbReference>
<evidence type="ECO:0000256" key="11">
    <source>
        <dbReference type="ARBA" id="ARBA00022842"/>
    </source>
</evidence>
<evidence type="ECO:0000259" key="16">
    <source>
        <dbReference type="Pfam" id="PF00438"/>
    </source>
</evidence>
<dbReference type="FunFam" id="3.30.300.10:FF:000003">
    <property type="entry name" value="S-adenosylmethionine synthase"/>
    <property type="match status" value="1"/>
</dbReference>
<evidence type="ECO:0000256" key="15">
    <source>
        <dbReference type="RuleBase" id="RU004462"/>
    </source>
</evidence>
<dbReference type="UniPathway" id="UPA00315">
    <property type="reaction ID" value="UER00080"/>
</dbReference>
<evidence type="ECO:0000256" key="2">
    <source>
        <dbReference type="ARBA" id="ARBA00001958"/>
    </source>
</evidence>
<protein>
    <recommendedName>
        <fullName evidence="5 13">Methionine adenosyltransferase</fullName>
        <ecNumber evidence="5 13">2.5.1.6</ecNumber>
    </recommendedName>
</protein>
<dbReference type="SUPFAM" id="SSF55973">
    <property type="entry name" value="S-adenosylmethionine synthetase"/>
    <property type="match status" value="3"/>
</dbReference>
<dbReference type="Pfam" id="PF02772">
    <property type="entry name" value="S-AdoMet_synt_M"/>
    <property type="match status" value="1"/>
</dbReference>
<dbReference type="PATRIC" id="fig|1618479.3.peg.135"/>
<dbReference type="GO" id="GO:0006730">
    <property type="term" value="P:one-carbon metabolic process"/>
    <property type="evidence" value="ECO:0007669"/>
    <property type="project" value="UniProtKB-KW"/>
</dbReference>
<dbReference type="Pfam" id="PF00438">
    <property type="entry name" value="S-AdoMet_synt_N"/>
    <property type="match status" value="1"/>
</dbReference>
<comment type="cofactor">
    <cofactor evidence="1">
        <name>Mg(2+)</name>
        <dbReference type="ChEBI" id="CHEBI:18420"/>
    </cofactor>
</comment>
<comment type="subcellular location">
    <subcellularLocation>
        <location evidence="14">Cytoplasm</location>
    </subcellularLocation>
</comment>
<keyword evidence="12 14" id="KW-0630">Potassium</keyword>
<comment type="cofactor">
    <cofactor evidence="2">
        <name>K(+)</name>
        <dbReference type="ChEBI" id="CHEBI:29103"/>
    </cofactor>
</comment>
<evidence type="ECO:0000259" key="17">
    <source>
        <dbReference type="Pfam" id="PF02772"/>
    </source>
</evidence>
<evidence type="ECO:0000256" key="7">
    <source>
        <dbReference type="ARBA" id="ARBA00022679"/>
    </source>
</evidence>
<feature type="domain" description="S-adenosylmethionine synthetase N-terminal" evidence="16">
    <location>
        <begin position="5"/>
        <end position="100"/>
    </location>
</feature>
<accession>A0A0G0D113</accession>
<evidence type="ECO:0000256" key="13">
    <source>
        <dbReference type="NCBIfam" id="TIGR01034"/>
    </source>
</evidence>
<comment type="similarity">
    <text evidence="4 15">Belongs to the AdoMet synthase family.</text>
</comment>
<dbReference type="InterPro" id="IPR002133">
    <property type="entry name" value="S-AdoMet_synthetase"/>
</dbReference>
<evidence type="ECO:0000256" key="1">
    <source>
        <dbReference type="ARBA" id="ARBA00001946"/>
    </source>
</evidence>
<keyword evidence="7" id="KW-0808">Transferase</keyword>
<dbReference type="GO" id="GO:0005737">
    <property type="term" value="C:cytoplasm"/>
    <property type="evidence" value="ECO:0007669"/>
    <property type="project" value="UniProtKB-SubCell"/>
</dbReference>
<dbReference type="InterPro" id="IPR022628">
    <property type="entry name" value="S-AdoMet_synt_N"/>
</dbReference>
<dbReference type="InterPro" id="IPR022629">
    <property type="entry name" value="S-AdoMet_synt_central"/>
</dbReference>
<evidence type="ECO:0000259" key="18">
    <source>
        <dbReference type="Pfam" id="PF02773"/>
    </source>
</evidence>
<keyword evidence="10" id="KW-0067">ATP-binding</keyword>
<comment type="pathway">
    <text evidence="3">Amino-acid biosynthesis; S-adenosyl-L-methionine biosynthesis; S-adenosyl-L-methionine from L-methionine: step 1/1.</text>
</comment>
<comment type="subunit">
    <text evidence="14">Homotetramer.</text>
</comment>
<dbReference type="PROSITE" id="PS00376">
    <property type="entry name" value="ADOMET_SYNTHASE_1"/>
    <property type="match status" value="1"/>
</dbReference>
<name>A0A0G0D113_9BACT</name>
<evidence type="ECO:0000256" key="5">
    <source>
        <dbReference type="ARBA" id="ARBA00012828"/>
    </source>
</evidence>
<dbReference type="GO" id="GO:0005524">
    <property type="term" value="F:ATP binding"/>
    <property type="evidence" value="ECO:0007669"/>
    <property type="project" value="UniProtKB-KW"/>
</dbReference>
<dbReference type="NCBIfam" id="TIGR01034">
    <property type="entry name" value="metK"/>
    <property type="match status" value="1"/>
</dbReference>
<proteinExistence type="inferred from homology"/>
<dbReference type="Proteomes" id="UP000034536">
    <property type="component" value="Unassembled WGS sequence"/>
</dbReference>
<evidence type="ECO:0000256" key="3">
    <source>
        <dbReference type="ARBA" id="ARBA00005224"/>
    </source>
</evidence>
<dbReference type="InterPro" id="IPR022631">
    <property type="entry name" value="ADOMET_SYNTHASE_CS"/>
</dbReference>
<evidence type="ECO:0000256" key="6">
    <source>
        <dbReference type="ARBA" id="ARBA00022563"/>
    </source>
</evidence>